<sequence length="314" mass="31618">MTLPIRVLGTGGTISCTHDASGHLVPTLNTADLLAQAGFAGQLGATLVADDVMSIDSSSVTLSQLDELLGHISRAREGSAAVVVLHGTDTMEETLMAVDLRFGADVPVIFTGAQRPADDPSPDGPGNIAGAVELAQKLYDQSGGGAWLHFGGEDLPARGAYKAHTTADAPFRSAVAGGGDDPTPVICGDSVGRSGTLAGLRVPIVATYSGDDGSLVRFATSQPIDGLVIEALGSGNVPQPVAEALGELATRRPEVPVVISTRVVEGGVAAIYGGAGGGASLAALGTGAWATGGSLRPSQLRMALLHRLAVQKES</sequence>
<dbReference type="PIRSF" id="PIRSF001220">
    <property type="entry name" value="L-ASNase_gatD"/>
    <property type="match status" value="1"/>
</dbReference>
<proteinExistence type="inferred from homology"/>
<dbReference type="InterPro" id="IPR040919">
    <property type="entry name" value="Asparaginase_C"/>
</dbReference>
<name>A0A9D1S1F7_9CORY</name>
<dbReference type="InterPro" id="IPR027474">
    <property type="entry name" value="L-asparaginase_N"/>
</dbReference>
<comment type="similarity">
    <text evidence="1">Belongs to the asparaginase 1 family.</text>
</comment>
<dbReference type="InterPro" id="IPR020827">
    <property type="entry name" value="Asparaginase/glutaminase_AS1"/>
</dbReference>
<evidence type="ECO:0000313" key="11">
    <source>
        <dbReference type="Proteomes" id="UP000824189"/>
    </source>
</evidence>
<protein>
    <recommendedName>
        <fullName evidence="2">asparaginase</fullName>
        <ecNumber evidence="2">3.5.1.1</ecNumber>
    </recommendedName>
</protein>
<feature type="binding site" evidence="5">
    <location>
        <position position="57"/>
    </location>
    <ligand>
        <name>substrate</name>
    </ligand>
</feature>
<accession>A0A9D1S1F7</accession>
<evidence type="ECO:0000256" key="6">
    <source>
        <dbReference type="PROSITE-ProRule" id="PRU10099"/>
    </source>
</evidence>
<evidence type="ECO:0000256" key="7">
    <source>
        <dbReference type="PROSITE-ProRule" id="PRU10100"/>
    </source>
</evidence>
<dbReference type="Proteomes" id="UP000824189">
    <property type="component" value="Unassembled WGS sequence"/>
</dbReference>
<feature type="binding site" evidence="5">
    <location>
        <begin position="88"/>
        <end position="89"/>
    </location>
    <ligand>
        <name>substrate</name>
    </ligand>
</feature>
<feature type="active site" evidence="7">
    <location>
        <position position="88"/>
    </location>
</feature>
<evidence type="ECO:0000256" key="1">
    <source>
        <dbReference type="ARBA" id="ARBA00010518"/>
    </source>
</evidence>
<dbReference type="Pfam" id="PF00710">
    <property type="entry name" value="Asparaginase"/>
    <property type="match status" value="1"/>
</dbReference>
<dbReference type="PROSITE" id="PS51732">
    <property type="entry name" value="ASN_GLN_ASE_3"/>
    <property type="match status" value="1"/>
</dbReference>
<evidence type="ECO:0000259" key="9">
    <source>
        <dbReference type="Pfam" id="PF17763"/>
    </source>
</evidence>
<dbReference type="PRINTS" id="PR00139">
    <property type="entry name" value="ASNGLNASE"/>
</dbReference>
<feature type="active site" evidence="6">
    <location>
        <position position="13"/>
    </location>
</feature>
<dbReference type="PANTHER" id="PTHR11707:SF28">
    <property type="entry name" value="60 KDA LYSOPHOSPHOLIPASE"/>
    <property type="match status" value="1"/>
</dbReference>
<feature type="domain" description="L-asparaginase N-terminal" evidence="8">
    <location>
        <begin position="5"/>
        <end position="174"/>
    </location>
</feature>
<gene>
    <name evidence="10" type="ORF">H9867_08665</name>
</gene>
<dbReference type="EC" id="3.5.1.1" evidence="2"/>
<dbReference type="InterPro" id="IPR036152">
    <property type="entry name" value="Asp/glu_Ase-like_sf"/>
</dbReference>
<dbReference type="GO" id="GO:0004067">
    <property type="term" value="F:asparaginase activity"/>
    <property type="evidence" value="ECO:0007669"/>
    <property type="project" value="UniProtKB-UniRule"/>
</dbReference>
<dbReference type="InterPro" id="IPR037152">
    <property type="entry name" value="L-asparaginase_N_sf"/>
</dbReference>
<dbReference type="Gene3D" id="3.40.50.1170">
    <property type="entry name" value="L-asparaginase, N-terminal domain"/>
    <property type="match status" value="1"/>
</dbReference>
<dbReference type="PROSITE" id="PS00917">
    <property type="entry name" value="ASN_GLN_ASE_2"/>
    <property type="match status" value="1"/>
</dbReference>
<comment type="caution">
    <text evidence="10">The sequence shown here is derived from an EMBL/GenBank/DDBJ whole genome shotgun (WGS) entry which is preliminary data.</text>
</comment>
<dbReference type="GO" id="GO:0006520">
    <property type="term" value="P:amino acid metabolic process"/>
    <property type="evidence" value="ECO:0007669"/>
    <property type="project" value="InterPro"/>
</dbReference>
<dbReference type="SMART" id="SM00870">
    <property type="entry name" value="Asparaginase"/>
    <property type="match status" value="1"/>
</dbReference>
<evidence type="ECO:0000256" key="5">
    <source>
        <dbReference type="PIRSR" id="PIRSR001220-2"/>
    </source>
</evidence>
<dbReference type="PANTHER" id="PTHR11707">
    <property type="entry name" value="L-ASPARAGINASE"/>
    <property type="match status" value="1"/>
</dbReference>
<organism evidence="10 11">
    <name type="scientific">Candidatus Corynebacterium gallistercoris</name>
    <dbReference type="NCBI Taxonomy" id="2838530"/>
    <lineage>
        <taxon>Bacteria</taxon>
        <taxon>Bacillati</taxon>
        <taxon>Actinomycetota</taxon>
        <taxon>Actinomycetes</taxon>
        <taxon>Mycobacteriales</taxon>
        <taxon>Corynebacteriaceae</taxon>
        <taxon>Corynebacterium</taxon>
    </lineage>
</organism>
<evidence type="ECO:0000259" key="8">
    <source>
        <dbReference type="Pfam" id="PF00710"/>
    </source>
</evidence>
<evidence type="ECO:0000256" key="3">
    <source>
        <dbReference type="ARBA" id="ARBA00049366"/>
    </source>
</evidence>
<dbReference type="SUPFAM" id="SSF53774">
    <property type="entry name" value="Glutaminase/Asparaginase"/>
    <property type="match status" value="1"/>
</dbReference>
<comment type="catalytic activity">
    <reaction evidence="3">
        <text>L-asparagine + H2O = L-aspartate + NH4(+)</text>
        <dbReference type="Rhea" id="RHEA:21016"/>
        <dbReference type="ChEBI" id="CHEBI:15377"/>
        <dbReference type="ChEBI" id="CHEBI:28938"/>
        <dbReference type="ChEBI" id="CHEBI:29991"/>
        <dbReference type="ChEBI" id="CHEBI:58048"/>
        <dbReference type="EC" id="3.5.1.1"/>
    </reaction>
</comment>
<keyword evidence="10" id="KW-0378">Hydrolase</keyword>
<dbReference type="Gene3D" id="3.40.50.40">
    <property type="match status" value="1"/>
</dbReference>
<dbReference type="InterPro" id="IPR027473">
    <property type="entry name" value="L-asparaginase_C"/>
</dbReference>
<dbReference type="AlphaFoldDB" id="A0A9D1S1F7"/>
<evidence type="ECO:0000256" key="2">
    <source>
        <dbReference type="ARBA" id="ARBA00012920"/>
    </source>
</evidence>
<evidence type="ECO:0000313" key="10">
    <source>
        <dbReference type="EMBL" id="HIW96532.1"/>
    </source>
</evidence>
<dbReference type="InterPro" id="IPR027475">
    <property type="entry name" value="Asparaginase/glutaminase_AS2"/>
</dbReference>
<dbReference type="InterPro" id="IPR006034">
    <property type="entry name" value="Asparaginase/glutaminase-like"/>
</dbReference>
<feature type="active site" description="O-isoaspartyl threonine intermediate" evidence="4">
    <location>
        <position position="13"/>
    </location>
</feature>
<dbReference type="EMBL" id="DXFZ01000106">
    <property type="protein sequence ID" value="HIW96532.1"/>
    <property type="molecule type" value="Genomic_DNA"/>
</dbReference>
<dbReference type="Pfam" id="PF17763">
    <property type="entry name" value="Asparaginase_C"/>
    <property type="match status" value="1"/>
</dbReference>
<dbReference type="PIRSF" id="PIRSF500176">
    <property type="entry name" value="L_ASNase"/>
    <property type="match status" value="1"/>
</dbReference>
<reference evidence="10" key="1">
    <citation type="journal article" date="2021" name="PeerJ">
        <title>Extensive microbial diversity within the chicken gut microbiome revealed by metagenomics and culture.</title>
        <authorList>
            <person name="Gilroy R."/>
            <person name="Ravi A."/>
            <person name="Getino M."/>
            <person name="Pursley I."/>
            <person name="Horton D.L."/>
            <person name="Alikhan N.F."/>
            <person name="Baker D."/>
            <person name="Gharbi K."/>
            <person name="Hall N."/>
            <person name="Watson M."/>
            <person name="Adriaenssens E.M."/>
            <person name="Foster-Nyarko E."/>
            <person name="Jarju S."/>
            <person name="Secka A."/>
            <person name="Antonio M."/>
            <person name="Oren A."/>
            <person name="Chaudhuri R.R."/>
            <person name="La Ragione R."/>
            <person name="Hildebrand F."/>
            <person name="Pallen M.J."/>
        </authorList>
    </citation>
    <scope>NUCLEOTIDE SEQUENCE</scope>
    <source>
        <strain evidence="10">4376</strain>
    </source>
</reference>
<reference evidence="10" key="2">
    <citation type="submission" date="2021-04" db="EMBL/GenBank/DDBJ databases">
        <authorList>
            <person name="Gilroy R."/>
        </authorList>
    </citation>
    <scope>NUCLEOTIDE SEQUENCE</scope>
    <source>
        <strain evidence="10">4376</strain>
    </source>
</reference>
<dbReference type="PROSITE" id="PS00144">
    <property type="entry name" value="ASN_GLN_ASE_1"/>
    <property type="match status" value="1"/>
</dbReference>
<feature type="domain" description="Asparaginase/glutaminase C-terminal" evidence="9">
    <location>
        <begin position="201"/>
        <end position="311"/>
    </location>
</feature>
<evidence type="ECO:0000256" key="4">
    <source>
        <dbReference type="PIRSR" id="PIRSR001220-1"/>
    </source>
</evidence>